<dbReference type="EMBL" id="KN818475">
    <property type="protein sequence ID" value="KIL55766.1"/>
    <property type="molecule type" value="Genomic_DNA"/>
</dbReference>
<protein>
    <submittedName>
        <fullName evidence="2">Uncharacterized protein</fullName>
    </submittedName>
</protein>
<keyword evidence="3" id="KW-1185">Reference proteome</keyword>
<evidence type="ECO:0000313" key="2">
    <source>
        <dbReference type="EMBL" id="KIL55766.1"/>
    </source>
</evidence>
<evidence type="ECO:0000313" key="3">
    <source>
        <dbReference type="Proteomes" id="UP000054549"/>
    </source>
</evidence>
<accession>A0A0C2WGK5</accession>
<evidence type="ECO:0000256" key="1">
    <source>
        <dbReference type="SAM" id="MobiDB-lite"/>
    </source>
</evidence>
<dbReference type="AlphaFoldDB" id="A0A0C2WGK5"/>
<sequence length="165" mass="18078">MPPEVNARGNGPRARAPAAKVQQFNGAPQAPTKMGFGYPYYPQPPPYPYYAMPPPSAPPARPVSPVAHDSVDAASVTDLEYPLIVDWLAYCDKHAHRRGRNLCQYSVTFENEGFATIDQLTGPQITIEKLSEWLGIGRGTADAIIRYAESDMKLLKAGKLTMTSE</sequence>
<feature type="region of interest" description="Disordered" evidence="1">
    <location>
        <begin position="1"/>
        <end position="26"/>
    </location>
</feature>
<reference evidence="2 3" key="1">
    <citation type="submission" date="2014-04" db="EMBL/GenBank/DDBJ databases">
        <title>Evolutionary Origins and Diversification of the Mycorrhizal Mutualists.</title>
        <authorList>
            <consortium name="DOE Joint Genome Institute"/>
            <consortium name="Mycorrhizal Genomics Consortium"/>
            <person name="Kohler A."/>
            <person name="Kuo A."/>
            <person name="Nagy L.G."/>
            <person name="Floudas D."/>
            <person name="Copeland A."/>
            <person name="Barry K.W."/>
            <person name="Cichocki N."/>
            <person name="Veneault-Fourrey C."/>
            <person name="LaButti K."/>
            <person name="Lindquist E.A."/>
            <person name="Lipzen A."/>
            <person name="Lundell T."/>
            <person name="Morin E."/>
            <person name="Murat C."/>
            <person name="Riley R."/>
            <person name="Ohm R."/>
            <person name="Sun H."/>
            <person name="Tunlid A."/>
            <person name="Henrissat B."/>
            <person name="Grigoriev I.V."/>
            <person name="Hibbett D.S."/>
            <person name="Martin F."/>
        </authorList>
    </citation>
    <scope>NUCLEOTIDE SEQUENCE [LARGE SCALE GENOMIC DNA]</scope>
    <source>
        <strain evidence="2 3">Koide BX008</strain>
    </source>
</reference>
<dbReference type="InParanoid" id="A0A0C2WGK5"/>
<name>A0A0C2WGK5_AMAMK</name>
<organism evidence="2 3">
    <name type="scientific">Amanita muscaria (strain Koide BX008)</name>
    <dbReference type="NCBI Taxonomy" id="946122"/>
    <lineage>
        <taxon>Eukaryota</taxon>
        <taxon>Fungi</taxon>
        <taxon>Dikarya</taxon>
        <taxon>Basidiomycota</taxon>
        <taxon>Agaricomycotina</taxon>
        <taxon>Agaricomycetes</taxon>
        <taxon>Agaricomycetidae</taxon>
        <taxon>Agaricales</taxon>
        <taxon>Pluteineae</taxon>
        <taxon>Amanitaceae</taxon>
        <taxon>Amanita</taxon>
    </lineage>
</organism>
<proteinExistence type="predicted"/>
<dbReference type="HOGENOM" id="CLU_1610316_0_0_1"/>
<feature type="compositionally biased region" description="Low complexity" evidence="1">
    <location>
        <begin position="1"/>
        <end position="19"/>
    </location>
</feature>
<dbReference type="Proteomes" id="UP000054549">
    <property type="component" value="Unassembled WGS sequence"/>
</dbReference>
<gene>
    <name evidence="2" type="ORF">M378DRAFT_17641</name>
</gene>
<dbReference type="OrthoDB" id="3004564at2759"/>